<protein>
    <submittedName>
        <fullName evidence="4">Sugar transferase involved in LPS biosynthesis (Colanic, teichoic acid)</fullName>
    </submittedName>
</protein>
<sequence length="225" mass="25574">MRIQVARGVKRAFDIGFALAGLGVLSPLVLLIWVAVRWRLGAPVLFSQQRTGMNGRPFAVLKFRTMTDRRDRLGDLLPDHQRLTRLGRLLRALSLDEIPQLINVLRGDMSIVGPRPLLRKYDLWYTPHERRRFDVRPGITGLAQIAGRNTVGWSARLSLDVEYVERGSLWLDLKIVLRTVKIVFTREGVVVDSRALMSDLDEERGEALTDELVLDATARRLLRTG</sequence>
<feature type="domain" description="Bacterial sugar transferase" evidence="3">
    <location>
        <begin position="10"/>
        <end position="184"/>
    </location>
</feature>
<dbReference type="Proteomes" id="UP000198983">
    <property type="component" value="Chromosome I"/>
</dbReference>
<keyword evidence="2" id="KW-1133">Transmembrane helix</keyword>
<dbReference type="STRING" id="117157.SAMN04489717_1381"/>
<accession>A0A1H1NV78</accession>
<organism evidence="4 5">
    <name type="scientific">Actinopolymorpha singaporensis</name>
    <dbReference type="NCBI Taxonomy" id="117157"/>
    <lineage>
        <taxon>Bacteria</taxon>
        <taxon>Bacillati</taxon>
        <taxon>Actinomycetota</taxon>
        <taxon>Actinomycetes</taxon>
        <taxon>Propionibacteriales</taxon>
        <taxon>Actinopolymorphaceae</taxon>
        <taxon>Actinopolymorpha</taxon>
    </lineage>
</organism>
<evidence type="ECO:0000256" key="2">
    <source>
        <dbReference type="SAM" id="Phobius"/>
    </source>
</evidence>
<evidence type="ECO:0000259" key="3">
    <source>
        <dbReference type="Pfam" id="PF02397"/>
    </source>
</evidence>
<dbReference type="InterPro" id="IPR003362">
    <property type="entry name" value="Bact_transf"/>
</dbReference>
<comment type="similarity">
    <text evidence="1">Belongs to the bacterial sugar transferase family.</text>
</comment>
<keyword evidence="2" id="KW-0812">Transmembrane</keyword>
<name>A0A1H1NV78_9ACTN</name>
<dbReference type="EMBL" id="LT629732">
    <property type="protein sequence ID" value="SDS02844.1"/>
    <property type="molecule type" value="Genomic_DNA"/>
</dbReference>
<feature type="transmembrane region" description="Helical" evidence="2">
    <location>
        <begin position="12"/>
        <end position="36"/>
    </location>
</feature>
<gene>
    <name evidence="4" type="ORF">SAMN04489717_1381</name>
</gene>
<dbReference type="PANTHER" id="PTHR30576:SF8">
    <property type="entry name" value="UNDECAPRENYL-PHOSPHATE GALACTOSE PHOSPHOTRANSFERASE"/>
    <property type="match status" value="1"/>
</dbReference>
<dbReference type="GO" id="GO:0016780">
    <property type="term" value="F:phosphotransferase activity, for other substituted phosphate groups"/>
    <property type="evidence" value="ECO:0007669"/>
    <property type="project" value="TreeGrafter"/>
</dbReference>
<dbReference type="Pfam" id="PF02397">
    <property type="entry name" value="Bac_transf"/>
    <property type="match status" value="1"/>
</dbReference>
<keyword evidence="4" id="KW-0808">Transferase</keyword>
<keyword evidence="5" id="KW-1185">Reference proteome</keyword>
<evidence type="ECO:0000313" key="5">
    <source>
        <dbReference type="Proteomes" id="UP000198983"/>
    </source>
</evidence>
<dbReference type="RefSeq" id="WP_092651656.1">
    <property type="nucleotide sequence ID" value="NZ_LT629732.1"/>
</dbReference>
<keyword evidence="2" id="KW-0472">Membrane</keyword>
<proteinExistence type="inferred from homology"/>
<dbReference type="PANTHER" id="PTHR30576">
    <property type="entry name" value="COLANIC BIOSYNTHESIS UDP-GLUCOSE LIPID CARRIER TRANSFERASE"/>
    <property type="match status" value="1"/>
</dbReference>
<dbReference type="AlphaFoldDB" id="A0A1H1NV78"/>
<evidence type="ECO:0000313" key="4">
    <source>
        <dbReference type="EMBL" id="SDS02844.1"/>
    </source>
</evidence>
<evidence type="ECO:0000256" key="1">
    <source>
        <dbReference type="ARBA" id="ARBA00006464"/>
    </source>
</evidence>
<reference evidence="4 5" key="1">
    <citation type="submission" date="2016-10" db="EMBL/GenBank/DDBJ databases">
        <authorList>
            <person name="de Groot N.N."/>
        </authorList>
    </citation>
    <scope>NUCLEOTIDE SEQUENCE [LARGE SCALE GENOMIC DNA]</scope>
    <source>
        <strain evidence="4 5">DSM 22024</strain>
    </source>
</reference>